<dbReference type="AlphaFoldDB" id="A0A4P7QIC3"/>
<feature type="transmembrane region" description="Helical" evidence="9">
    <location>
        <begin position="193"/>
        <end position="224"/>
    </location>
</feature>
<feature type="compositionally biased region" description="Low complexity" evidence="8">
    <location>
        <begin position="488"/>
        <end position="506"/>
    </location>
</feature>
<feature type="region of interest" description="Disordered" evidence="8">
    <location>
        <begin position="475"/>
        <end position="506"/>
    </location>
</feature>
<evidence type="ECO:0000256" key="1">
    <source>
        <dbReference type="ARBA" id="ARBA00004651"/>
    </source>
</evidence>
<name>A0A4P7QIC3_9CORY</name>
<keyword evidence="2" id="KW-1003">Cell membrane</keyword>
<feature type="transmembrane region" description="Helical" evidence="9">
    <location>
        <begin position="160"/>
        <end position="181"/>
    </location>
</feature>
<keyword evidence="11" id="KW-1185">Reference proteome</keyword>
<dbReference type="GO" id="GO:0005886">
    <property type="term" value="C:plasma membrane"/>
    <property type="evidence" value="ECO:0007669"/>
    <property type="project" value="UniProtKB-SubCell"/>
</dbReference>
<feature type="transmembrane region" description="Helical" evidence="9">
    <location>
        <begin position="357"/>
        <end position="373"/>
    </location>
</feature>
<comment type="similarity">
    <text evidence="7">Belongs to the glycosyltransferase 87 family.</text>
</comment>
<evidence type="ECO:0000256" key="9">
    <source>
        <dbReference type="SAM" id="Phobius"/>
    </source>
</evidence>
<feature type="transmembrane region" description="Helical" evidence="9">
    <location>
        <begin position="230"/>
        <end position="256"/>
    </location>
</feature>
<dbReference type="PIRSF" id="PIRSF010361">
    <property type="entry name" value="UCP010361"/>
    <property type="match status" value="1"/>
</dbReference>
<evidence type="ECO:0000256" key="6">
    <source>
        <dbReference type="ARBA" id="ARBA00023136"/>
    </source>
</evidence>
<feature type="transmembrane region" description="Helical" evidence="9">
    <location>
        <begin position="44"/>
        <end position="64"/>
    </location>
</feature>
<feature type="transmembrane region" description="Helical" evidence="9">
    <location>
        <begin position="393"/>
        <end position="412"/>
    </location>
</feature>
<feature type="transmembrane region" description="Helical" evidence="9">
    <location>
        <begin position="424"/>
        <end position="444"/>
    </location>
</feature>
<feature type="transmembrane region" description="Helical" evidence="9">
    <location>
        <begin position="325"/>
        <end position="345"/>
    </location>
</feature>
<evidence type="ECO:0000313" key="11">
    <source>
        <dbReference type="Proteomes" id="UP000296352"/>
    </source>
</evidence>
<dbReference type="InterPro" id="IPR018584">
    <property type="entry name" value="GT87"/>
</dbReference>
<protein>
    <recommendedName>
        <fullName evidence="12">Polyprenol-phosphate-mannose-dependent alpha-(1-2)-phosphatidylinositol mannoside mannosyltransferase</fullName>
    </recommendedName>
</protein>
<evidence type="ECO:0000256" key="4">
    <source>
        <dbReference type="ARBA" id="ARBA00022692"/>
    </source>
</evidence>
<reference evidence="10 11" key="1">
    <citation type="submission" date="2019-04" db="EMBL/GenBank/DDBJ databases">
        <title>Corynebacterium endometrii sp. nov., isolated from the uterus of a cow with endometritis.</title>
        <authorList>
            <person name="Ballas P."/>
            <person name="Ruckert C."/>
            <person name="Wagener K."/>
            <person name="Drillich M."/>
            <person name="Kaempfer P."/>
            <person name="Busse H.-J."/>
            <person name="Ehling-Schulz M."/>
        </authorList>
    </citation>
    <scope>NUCLEOTIDE SEQUENCE [LARGE SCALE GENOMIC DNA]</scope>
    <source>
        <strain evidence="10 11">LMM-1653</strain>
    </source>
</reference>
<keyword evidence="5 9" id="KW-1133">Transmembrane helix</keyword>
<keyword evidence="4 9" id="KW-0812">Transmembrane</keyword>
<dbReference type="EMBL" id="CP039247">
    <property type="protein sequence ID" value="QCB29429.1"/>
    <property type="molecule type" value="Genomic_DNA"/>
</dbReference>
<sequence length="506" mass="54829">MGHWNRDIVTLARRVPASAEPMARGVVNFVGGPRGRFSRGGASAGTPLLAITAFAWTFLALGFLSKANCAGGWRGDDGIVHLDWSGNRQYISACYNDIVPLFGGRGLDQGGFPYAYSWVEGDLTRYMEYPVLAGLFQGAVAWASRLSYPVVEWAGVPLAGWYFAVTALVMSVFWVATVLLVSQLLGNRIWDAVLVAASPLVIVHAFTNWDLMSIFFAVVAMWLAARKKMAWAGVAIGLGTAFKLWPLFLLGAYLVLAVRHKKIAPWGVMVGSAAASWMVVNFPVALAYPQAWGEFYRLNSTRGAEWTTIYAMFNRVTGVGLPVDFLNTFSLLGFLACCVAIGIFGLKARRTPRVAELVYLILAAFLLFNKVWSPQYSLWLLVPAVLALPRWRLVFAWGVADALLWPILMLHMMGTENKGLPQEFLDAAVLARDGLIIAMAVIIIRQMLGKARDKVAVAHAGMDLLAGPWGGHRLSSDAAPVPNPAPTPAAASEPASPGEATTDTKA</sequence>
<accession>A0A4P7QIC3</accession>
<comment type="subcellular location">
    <subcellularLocation>
        <location evidence="1">Cell membrane</location>
        <topology evidence="1">Multi-pass membrane protein</topology>
    </subcellularLocation>
</comment>
<dbReference type="KEGG" id="cee:CENDO_10895"/>
<evidence type="ECO:0000313" key="10">
    <source>
        <dbReference type="EMBL" id="QCB29429.1"/>
    </source>
</evidence>
<keyword evidence="3" id="KW-0808">Transferase</keyword>
<dbReference type="InterPro" id="IPR016570">
    <property type="entry name" value="UCP010361"/>
</dbReference>
<keyword evidence="6 9" id="KW-0472">Membrane</keyword>
<evidence type="ECO:0000256" key="2">
    <source>
        <dbReference type="ARBA" id="ARBA00022475"/>
    </source>
</evidence>
<evidence type="ECO:0000256" key="7">
    <source>
        <dbReference type="ARBA" id="ARBA00024033"/>
    </source>
</evidence>
<proteinExistence type="inferred from homology"/>
<evidence type="ECO:0000256" key="5">
    <source>
        <dbReference type="ARBA" id="ARBA00022989"/>
    </source>
</evidence>
<organism evidence="10 11">
    <name type="scientific">Corynebacterium endometrii</name>
    <dbReference type="NCBI Taxonomy" id="2488819"/>
    <lineage>
        <taxon>Bacteria</taxon>
        <taxon>Bacillati</taxon>
        <taxon>Actinomycetota</taxon>
        <taxon>Actinomycetes</taxon>
        <taxon>Mycobacteriales</taxon>
        <taxon>Corynebacteriaceae</taxon>
        <taxon>Corynebacterium</taxon>
    </lineage>
</organism>
<gene>
    <name evidence="10" type="ORF">CENDO_10895</name>
</gene>
<dbReference type="GO" id="GO:0016758">
    <property type="term" value="F:hexosyltransferase activity"/>
    <property type="evidence" value="ECO:0007669"/>
    <property type="project" value="InterPro"/>
</dbReference>
<dbReference type="Pfam" id="PF09594">
    <property type="entry name" value="GT87"/>
    <property type="match status" value="1"/>
</dbReference>
<evidence type="ECO:0000256" key="8">
    <source>
        <dbReference type="SAM" id="MobiDB-lite"/>
    </source>
</evidence>
<dbReference type="Proteomes" id="UP000296352">
    <property type="component" value="Chromosome"/>
</dbReference>
<evidence type="ECO:0000256" key="3">
    <source>
        <dbReference type="ARBA" id="ARBA00022679"/>
    </source>
</evidence>
<feature type="transmembrane region" description="Helical" evidence="9">
    <location>
        <begin position="263"/>
        <end position="288"/>
    </location>
</feature>
<evidence type="ECO:0008006" key="12">
    <source>
        <dbReference type="Google" id="ProtNLM"/>
    </source>
</evidence>